<proteinExistence type="predicted"/>
<evidence type="ECO:0000313" key="1">
    <source>
        <dbReference type="EMBL" id="RAP74590.1"/>
    </source>
</evidence>
<protein>
    <recommendedName>
        <fullName evidence="3">Aldose 1-epimerase</fullName>
    </recommendedName>
</protein>
<dbReference type="InterPro" id="IPR011013">
    <property type="entry name" value="Gal_mutarotase_sf_dom"/>
</dbReference>
<dbReference type="RefSeq" id="WP_112884379.1">
    <property type="nucleotide sequence ID" value="NZ_QLUW01000004.1"/>
</dbReference>
<dbReference type="EMBL" id="QLUW01000004">
    <property type="protein sequence ID" value="RAP74590.1"/>
    <property type="molecule type" value="Genomic_DNA"/>
</dbReference>
<dbReference type="GO" id="GO:0030246">
    <property type="term" value="F:carbohydrate binding"/>
    <property type="evidence" value="ECO:0007669"/>
    <property type="project" value="InterPro"/>
</dbReference>
<dbReference type="SUPFAM" id="SSF74650">
    <property type="entry name" value="Galactose mutarotase-like"/>
    <property type="match status" value="1"/>
</dbReference>
<dbReference type="InterPro" id="IPR014718">
    <property type="entry name" value="GH-type_carb-bd"/>
</dbReference>
<sequence length="288" mass="32304">MIRLSNDQIEVRLDTPGEHYKGTRFDRSAYLYAISCNEISFAAHEFPDRPIGTGGAGLCSEFAPLGFEETEIGDWFVKPGVGLLKKESESYIFHKQYECLPDAFEVVQHGPASVTLSSDGQEADGRRLRISRTFTLTGDGVVIDYTLVNLGSKTIHTEEYVHNFIAIQQQPIGSGYSFQMDAAVDSDRLPPFIQEADGQLRFTDAPKEPFYFRAEPAAGDDDVFELCIHYEDIGGFLEIDWFVPSKVAVWGCPHALSVESFNSIELQPGERIEYRREFKLACTPAHTR</sequence>
<dbReference type="GO" id="GO:0005975">
    <property type="term" value="P:carbohydrate metabolic process"/>
    <property type="evidence" value="ECO:0007669"/>
    <property type="project" value="InterPro"/>
</dbReference>
<dbReference type="OrthoDB" id="5621785at2"/>
<name>A0A328TW68_9BACL</name>
<evidence type="ECO:0008006" key="3">
    <source>
        <dbReference type="Google" id="ProtNLM"/>
    </source>
</evidence>
<organism evidence="1 2">
    <name type="scientific">Paenibacillus montanisoli</name>
    <dbReference type="NCBI Taxonomy" id="2081970"/>
    <lineage>
        <taxon>Bacteria</taxon>
        <taxon>Bacillati</taxon>
        <taxon>Bacillota</taxon>
        <taxon>Bacilli</taxon>
        <taxon>Bacillales</taxon>
        <taxon>Paenibacillaceae</taxon>
        <taxon>Paenibacillus</taxon>
    </lineage>
</organism>
<gene>
    <name evidence="1" type="ORF">DL346_21255</name>
</gene>
<accession>A0A328TW68</accession>
<comment type="caution">
    <text evidence="1">The sequence shown here is derived from an EMBL/GenBank/DDBJ whole genome shotgun (WGS) entry which is preliminary data.</text>
</comment>
<reference evidence="1 2" key="1">
    <citation type="submission" date="2018-06" db="EMBL/GenBank/DDBJ databases">
        <title>Paenibacillus montanisoli sp. nov., isolated from mountain area soil.</title>
        <authorList>
            <person name="Wu M."/>
        </authorList>
    </citation>
    <scope>NUCLEOTIDE SEQUENCE [LARGE SCALE GENOMIC DNA]</scope>
    <source>
        <strain evidence="1 2">RA17</strain>
    </source>
</reference>
<dbReference type="Proteomes" id="UP000249260">
    <property type="component" value="Unassembled WGS sequence"/>
</dbReference>
<dbReference type="GO" id="GO:0003824">
    <property type="term" value="F:catalytic activity"/>
    <property type="evidence" value="ECO:0007669"/>
    <property type="project" value="InterPro"/>
</dbReference>
<dbReference type="Gene3D" id="2.70.98.10">
    <property type="match status" value="1"/>
</dbReference>
<dbReference type="AlphaFoldDB" id="A0A328TW68"/>
<evidence type="ECO:0000313" key="2">
    <source>
        <dbReference type="Proteomes" id="UP000249260"/>
    </source>
</evidence>
<keyword evidence="2" id="KW-1185">Reference proteome</keyword>